<dbReference type="OrthoDB" id="837145at2"/>
<reference evidence="2 3" key="1">
    <citation type="submission" date="2018-03" db="EMBL/GenBank/DDBJ databases">
        <title>Adhaeribacter sp. HMF7605 Genome sequencing and assembly.</title>
        <authorList>
            <person name="Kang H."/>
            <person name="Kang J."/>
            <person name="Cha I."/>
            <person name="Kim H."/>
            <person name="Joh K."/>
        </authorList>
    </citation>
    <scope>NUCLEOTIDE SEQUENCE [LARGE SCALE GENOMIC DNA]</scope>
    <source>
        <strain evidence="2 3">HMF7605</strain>
    </source>
</reference>
<dbReference type="EMBL" id="PYFT01000001">
    <property type="protein sequence ID" value="PSR53525.1"/>
    <property type="molecule type" value="Genomic_DNA"/>
</dbReference>
<organism evidence="2 3">
    <name type="scientific">Adhaeribacter arboris</name>
    <dbReference type="NCBI Taxonomy" id="2072846"/>
    <lineage>
        <taxon>Bacteria</taxon>
        <taxon>Pseudomonadati</taxon>
        <taxon>Bacteroidota</taxon>
        <taxon>Cytophagia</taxon>
        <taxon>Cytophagales</taxon>
        <taxon>Hymenobacteraceae</taxon>
        <taxon>Adhaeribacter</taxon>
    </lineage>
</organism>
<dbReference type="SUPFAM" id="SSF51658">
    <property type="entry name" value="Xylose isomerase-like"/>
    <property type="match status" value="1"/>
</dbReference>
<keyword evidence="3" id="KW-1185">Reference proteome</keyword>
<dbReference type="GO" id="GO:0004519">
    <property type="term" value="F:endonuclease activity"/>
    <property type="evidence" value="ECO:0007669"/>
    <property type="project" value="UniProtKB-KW"/>
</dbReference>
<dbReference type="RefSeq" id="WP_106928237.1">
    <property type="nucleotide sequence ID" value="NZ_PYFT01000001.1"/>
</dbReference>
<evidence type="ECO:0000313" key="2">
    <source>
        <dbReference type="EMBL" id="PSR53525.1"/>
    </source>
</evidence>
<feature type="signal peptide" evidence="1">
    <location>
        <begin position="1"/>
        <end position="24"/>
    </location>
</feature>
<dbReference type="Gene3D" id="3.20.20.150">
    <property type="entry name" value="Divalent-metal-dependent TIM barrel enzymes"/>
    <property type="match status" value="1"/>
</dbReference>
<keyword evidence="1" id="KW-0732">Signal</keyword>
<keyword evidence="2" id="KW-0255">Endonuclease</keyword>
<comment type="caution">
    <text evidence="2">The sequence shown here is derived from an EMBL/GenBank/DDBJ whole genome shotgun (WGS) entry which is preliminary data.</text>
</comment>
<keyword evidence="2" id="KW-0378">Hydrolase</keyword>
<accession>A0A2T2YDC7</accession>
<evidence type="ECO:0000313" key="3">
    <source>
        <dbReference type="Proteomes" id="UP000240357"/>
    </source>
</evidence>
<sequence length="299" mass="33899">MKKFFGCFAVLLFLSNLGNRSLFAQKRQVPLFAKQNLVAWCIVPYDSVKRTPEQRAQMLQELGIKKFAYDWRDQHLPTMAHEIATMRQAGIALKSIWFWVNGSPDQVLDKTNEFILETLKQQNARTELWLSFNEKYFAGLTNEAKLKKAVAAVGYINKRAQAIGCTVMLYNHGDWFGEPENQIKIIKALRTKNLGMVYNFHHAHEQVKNFPNLLKQMKPYVTTININGMRTGGPKILPLGKGDLEEQMLKEVKASGFSGSLGIIGHTENEDVKQVLLGNLEGLKQILQNLGETAALQTY</sequence>
<proteinExistence type="predicted"/>
<dbReference type="Proteomes" id="UP000240357">
    <property type="component" value="Unassembled WGS sequence"/>
</dbReference>
<evidence type="ECO:0000256" key="1">
    <source>
        <dbReference type="SAM" id="SignalP"/>
    </source>
</evidence>
<keyword evidence="2" id="KW-0540">Nuclease</keyword>
<dbReference type="InterPro" id="IPR036237">
    <property type="entry name" value="Xyl_isomerase-like_sf"/>
</dbReference>
<feature type="chain" id="PRO_5015442382" evidence="1">
    <location>
        <begin position="25"/>
        <end position="299"/>
    </location>
</feature>
<name>A0A2T2YDC7_9BACT</name>
<dbReference type="AlphaFoldDB" id="A0A2T2YDC7"/>
<gene>
    <name evidence="2" type="ORF">AHMF7605_08300</name>
</gene>
<protein>
    <submittedName>
        <fullName evidence="2">AP endonuclease</fullName>
    </submittedName>
</protein>